<dbReference type="InterPro" id="IPR043502">
    <property type="entry name" value="DNA/RNA_pol_sf"/>
</dbReference>
<sequence>MEICSKVCLEKDLTSSMNIITVPSIDSVAFSAKSNSNNDKQNGKPIPICEYYKKLWHTKENCWKLHGWPSNSNHSVLGMSSLGAIAQLGLELEKMIGTTQHSRGLYLLDDDAFSRDCSRTSTTGSNNNNLCVEDNIVDVVEEDKDNVKVLEEGKAAKCDENRADIQLGETSSNDSDKPRSYDPCLDMPIALRKGTRISLQVLSPKWKAIVMEEMGALEKNKTWDLFAKGFTQTYGTDYSATFSHVAKLNTVKVLLSVAVNKKWPLHQLDVKTVFLNGNLEEEVYKSSPPRSDVQFNHQVWDDIAEIIRLKRKIGDNFENKDLESKVLPWDRGCMTKGRNFGFTKEYTLDLLKEIGTIGCRPADTPMEFNIKLGYMFKRFDVNNDVYERRGVTWEVLLTKFLLIKKYQQFVGKLIDLRQARPNISCAVSIVSQFTQASYEEHIEAVNHILRYLKTTPRKGLMFRKTGKRCIEACTDSDWEESVTYKKSTLGYYIFVWGNLVNWRSKKQGVVARSSVEAKYRAMSLGIYEEIWLQKVLFDLHQGINLPMKVFCDNKAAISIANGVQHDRTKHVEIDKHFIKEKPDNFQYLYSIHSIKSRNC</sequence>
<dbReference type="GO" id="GO:0016301">
    <property type="term" value="F:kinase activity"/>
    <property type="evidence" value="ECO:0007669"/>
    <property type="project" value="UniProtKB-KW"/>
</dbReference>
<accession>A0A5A7TAH4</accession>
<evidence type="ECO:0000313" key="3">
    <source>
        <dbReference type="Proteomes" id="UP000321393"/>
    </source>
</evidence>
<dbReference type="InterPro" id="IPR013103">
    <property type="entry name" value="RVT_2"/>
</dbReference>
<protein>
    <submittedName>
        <fullName evidence="2">Cysteine-rich RLK (Receptor-like protein kinase) 8</fullName>
    </submittedName>
</protein>
<dbReference type="PANTHER" id="PTHR11439">
    <property type="entry name" value="GAG-POL-RELATED RETROTRANSPOSON"/>
    <property type="match status" value="1"/>
</dbReference>
<keyword evidence="2" id="KW-0418">Kinase</keyword>
<feature type="domain" description="Reverse transcriptase Ty1/copia-type" evidence="1">
    <location>
        <begin position="225"/>
        <end position="294"/>
    </location>
</feature>
<dbReference type="PANTHER" id="PTHR11439:SF440">
    <property type="entry name" value="INTEGRASE CATALYTIC DOMAIN-CONTAINING PROTEIN"/>
    <property type="match status" value="1"/>
</dbReference>
<dbReference type="EMBL" id="SSTE01018746">
    <property type="protein sequence ID" value="KAA0038375.1"/>
    <property type="molecule type" value="Genomic_DNA"/>
</dbReference>
<dbReference type="AlphaFoldDB" id="A0A5A7TAH4"/>
<keyword evidence="2" id="KW-0808">Transferase</keyword>
<dbReference type="SUPFAM" id="SSF56672">
    <property type="entry name" value="DNA/RNA polymerases"/>
    <property type="match status" value="1"/>
</dbReference>
<evidence type="ECO:0000313" key="2">
    <source>
        <dbReference type="EMBL" id="KAA0038375.1"/>
    </source>
</evidence>
<organism evidence="2 3">
    <name type="scientific">Cucumis melo var. makuwa</name>
    <name type="common">Oriental melon</name>
    <dbReference type="NCBI Taxonomy" id="1194695"/>
    <lineage>
        <taxon>Eukaryota</taxon>
        <taxon>Viridiplantae</taxon>
        <taxon>Streptophyta</taxon>
        <taxon>Embryophyta</taxon>
        <taxon>Tracheophyta</taxon>
        <taxon>Spermatophyta</taxon>
        <taxon>Magnoliopsida</taxon>
        <taxon>eudicotyledons</taxon>
        <taxon>Gunneridae</taxon>
        <taxon>Pentapetalae</taxon>
        <taxon>rosids</taxon>
        <taxon>fabids</taxon>
        <taxon>Cucurbitales</taxon>
        <taxon>Cucurbitaceae</taxon>
        <taxon>Benincaseae</taxon>
        <taxon>Cucumis</taxon>
    </lineage>
</organism>
<dbReference type="CDD" id="cd09272">
    <property type="entry name" value="RNase_HI_RT_Ty1"/>
    <property type="match status" value="1"/>
</dbReference>
<reference evidence="2 3" key="1">
    <citation type="submission" date="2019-08" db="EMBL/GenBank/DDBJ databases">
        <title>Draft genome sequences of two oriental melons (Cucumis melo L. var makuwa).</title>
        <authorList>
            <person name="Kwon S.-Y."/>
        </authorList>
    </citation>
    <scope>NUCLEOTIDE SEQUENCE [LARGE SCALE GENOMIC DNA]</scope>
    <source>
        <strain evidence="3">cv. SW 3</strain>
        <tissue evidence="2">Leaf</tissue>
    </source>
</reference>
<dbReference type="OrthoDB" id="414945at2759"/>
<proteinExistence type="predicted"/>
<evidence type="ECO:0000259" key="1">
    <source>
        <dbReference type="Pfam" id="PF07727"/>
    </source>
</evidence>
<gene>
    <name evidence="2" type="ORF">E6C27_scaffold270G002600</name>
</gene>
<comment type="caution">
    <text evidence="2">The sequence shown here is derived from an EMBL/GenBank/DDBJ whole genome shotgun (WGS) entry which is preliminary data.</text>
</comment>
<name>A0A5A7TAH4_CUCMM</name>
<dbReference type="Pfam" id="PF07727">
    <property type="entry name" value="RVT_2"/>
    <property type="match status" value="1"/>
</dbReference>
<dbReference type="Proteomes" id="UP000321393">
    <property type="component" value="Unassembled WGS sequence"/>
</dbReference>